<dbReference type="Pfam" id="PF09344">
    <property type="entry name" value="Cas_CT1975"/>
    <property type="match status" value="1"/>
</dbReference>
<dbReference type="AlphaFoldDB" id="A0A4U0RTZ7"/>
<feature type="compositionally biased region" description="Polar residues" evidence="1">
    <location>
        <begin position="141"/>
        <end position="151"/>
    </location>
</feature>
<feature type="region of interest" description="Disordered" evidence="1">
    <location>
        <begin position="127"/>
        <end position="162"/>
    </location>
</feature>
<dbReference type="OrthoDB" id="5291250at2"/>
<organism evidence="2 3">
    <name type="scientific">Actinacidiphila oryziradicis</name>
    <dbReference type="NCBI Taxonomy" id="2571141"/>
    <lineage>
        <taxon>Bacteria</taxon>
        <taxon>Bacillati</taxon>
        <taxon>Actinomycetota</taxon>
        <taxon>Actinomycetes</taxon>
        <taxon>Kitasatosporales</taxon>
        <taxon>Streptomycetaceae</taxon>
        <taxon>Actinacidiphila</taxon>
    </lineage>
</organism>
<proteinExistence type="predicted"/>
<dbReference type="EMBL" id="SUMC01000101">
    <property type="protein sequence ID" value="TJZ99605.1"/>
    <property type="molecule type" value="Genomic_DNA"/>
</dbReference>
<dbReference type="Proteomes" id="UP000305778">
    <property type="component" value="Unassembled WGS sequence"/>
</dbReference>
<evidence type="ECO:0000313" key="3">
    <source>
        <dbReference type="Proteomes" id="UP000305778"/>
    </source>
</evidence>
<keyword evidence="3" id="KW-1185">Reference proteome</keyword>
<feature type="compositionally biased region" description="Low complexity" evidence="1">
    <location>
        <begin position="127"/>
        <end position="138"/>
    </location>
</feature>
<gene>
    <name evidence="2" type="primary">cas7e</name>
    <name evidence="2" type="ORF">FCI23_45100</name>
</gene>
<sequence>MPACLLNRDDNDEPKTLQMGGVPRWTVSSQCWKHALRHQLEADLGEYAARTRMLPPRIAALLRAEGWPPELAAFAAAETARAAAPGEGLKTEPDHGGRTAAMLFASQDILAGLVDLCRRHRPALEQAAAERATRAAAAPDPQNTTAGTKSKNSGRRRAKTAVDAPVLPAEEVHAHVIRRTATINLFGRMLAEVPEAHVDGAVQLAPAFTVHRSDPQPDFFTAVEDWALPGEAGSAHLQTGYRTTGVLYRYATVNLTELTAHLDGDHEQARDLLARFAEAFITSLPQAKRTATAPHTLPYLVHYAVRDRRPVSYAAAFEQPVQPARTGGYTRPALRALSEHAGALTRLLGTRHRVAHGHAHTGDDPVEHLGVHHASFEDLVTACTTAACTTTPAGLPPAPRLVPA</sequence>
<protein>
    <submittedName>
        <fullName evidence="2">Type I-E CRISPR-associated protein Cas7/Cse4/CasC</fullName>
    </submittedName>
</protein>
<accession>A0A4U0RTZ7</accession>
<evidence type="ECO:0000313" key="2">
    <source>
        <dbReference type="EMBL" id="TJZ99605.1"/>
    </source>
</evidence>
<comment type="caution">
    <text evidence="2">The sequence shown here is derived from an EMBL/GenBank/DDBJ whole genome shotgun (WGS) entry which is preliminary data.</text>
</comment>
<dbReference type="InterPro" id="IPR010148">
    <property type="entry name" value="CRISPR-assoc_prot_CT1975"/>
</dbReference>
<dbReference type="NCBIfam" id="TIGR01869">
    <property type="entry name" value="casC_Cse4"/>
    <property type="match status" value="1"/>
</dbReference>
<name>A0A4U0RTZ7_9ACTN</name>
<reference evidence="2 3" key="1">
    <citation type="submission" date="2019-04" db="EMBL/GenBank/DDBJ databases">
        <title>Streptomyces oryziradicis sp. nov., a novel actinomycete isolated from rhizosphere soil of rice (Oryza sativa L.).</title>
        <authorList>
            <person name="Li C."/>
        </authorList>
    </citation>
    <scope>NUCLEOTIDE SEQUENCE [LARGE SCALE GENOMIC DNA]</scope>
    <source>
        <strain evidence="2 3">NEAU-C40</strain>
    </source>
</reference>
<evidence type="ECO:0000256" key="1">
    <source>
        <dbReference type="SAM" id="MobiDB-lite"/>
    </source>
</evidence>